<dbReference type="SMART" id="SM00088">
    <property type="entry name" value="PINT"/>
    <property type="match status" value="1"/>
</dbReference>
<dbReference type="PROSITE" id="PS50250">
    <property type="entry name" value="PCI"/>
    <property type="match status" value="1"/>
</dbReference>
<evidence type="ECO:0000256" key="1">
    <source>
        <dbReference type="ARBA" id="ARBA00007454"/>
    </source>
</evidence>
<dbReference type="Pfam" id="PF18055">
    <property type="entry name" value="RPN6_N"/>
    <property type="match status" value="1"/>
</dbReference>
<evidence type="ECO:0000313" key="5">
    <source>
        <dbReference type="EMBL" id="PAV57831.1"/>
    </source>
</evidence>
<protein>
    <recommendedName>
        <fullName evidence="4">PCI domain-containing protein</fullName>
    </recommendedName>
</protein>
<organism evidence="5 6">
    <name type="scientific">Diploscapter pachys</name>
    <dbReference type="NCBI Taxonomy" id="2018661"/>
    <lineage>
        <taxon>Eukaryota</taxon>
        <taxon>Metazoa</taxon>
        <taxon>Ecdysozoa</taxon>
        <taxon>Nematoda</taxon>
        <taxon>Chromadorea</taxon>
        <taxon>Rhabditida</taxon>
        <taxon>Rhabditina</taxon>
        <taxon>Rhabditomorpha</taxon>
        <taxon>Rhabditoidea</taxon>
        <taxon>Rhabditidae</taxon>
        <taxon>Diploscapter</taxon>
    </lineage>
</organism>
<evidence type="ECO:0000313" key="6">
    <source>
        <dbReference type="Proteomes" id="UP000218231"/>
    </source>
</evidence>
<dbReference type="STRING" id="2018661.A0A2A2J890"/>
<dbReference type="InterPro" id="IPR000717">
    <property type="entry name" value="PCI_dom"/>
</dbReference>
<reference evidence="5 6" key="1">
    <citation type="journal article" date="2017" name="Curr. Biol.">
        <title>Genome architecture and evolution of a unichromosomal asexual nematode.</title>
        <authorList>
            <person name="Fradin H."/>
            <person name="Zegar C."/>
            <person name="Gutwein M."/>
            <person name="Lucas J."/>
            <person name="Kovtun M."/>
            <person name="Corcoran D."/>
            <person name="Baugh L.R."/>
            <person name="Kiontke K."/>
            <person name="Gunsalus K."/>
            <person name="Fitch D.H."/>
            <person name="Piano F."/>
        </authorList>
    </citation>
    <scope>NUCLEOTIDE SEQUENCE [LARGE SCALE GENOMIC DNA]</scope>
    <source>
        <strain evidence="5">PF1309</strain>
    </source>
</reference>
<dbReference type="InterPro" id="IPR040773">
    <property type="entry name" value="Rpn6_N"/>
</dbReference>
<comment type="similarity">
    <text evidence="1">Belongs to the proteasome subunit S9 family.</text>
</comment>
<keyword evidence="2" id="KW-0647">Proteasome</keyword>
<dbReference type="Pfam" id="PF01399">
    <property type="entry name" value="PCI"/>
    <property type="match status" value="1"/>
</dbReference>
<dbReference type="Gene3D" id="1.25.40.570">
    <property type="match status" value="1"/>
</dbReference>
<gene>
    <name evidence="5" type="ORF">WR25_08816</name>
</gene>
<dbReference type="InterPro" id="IPR036390">
    <property type="entry name" value="WH_DNA-bd_sf"/>
</dbReference>
<dbReference type="Proteomes" id="UP000218231">
    <property type="component" value="Unassembled WGS sequence"/>
</dbReference>
<accession>A0A2A2J890</accession>
<dbReference type="Pfam" id="PF18503">
    <property type="entry name" value="RPN6_C_helix"/>
    <property type="match status" value="1"/>
</dbReference>
<keyword evidence="6" id="KW-1185">Reference proteome</keyword>
<dbReference type="InterPro" id="IPR040780">
    <property type="entry name" value="Rpn6_C_helix"/>
</dbReference>
<name>A0A2A2J890_9BILA</name>
<dbReference type="EMBL" id="LIAE01010618">
    <property type="protein sequence ID" value="PAV57831.1"/>
    <property type="molecule type" value="Genomic_DNA"/>
</dbReference>
<evidence type="ECO:0000256" key="2">
    <source>
        <dbReference type="ARBA" id="ARBA00022942"/>
    </source>
</evidence>
<feature type="domain" description="PCI" evidence="4">
    <location>
        <begin position="221"/>
        <end position="390"/>
    </location>
</feature>
<evidence type="ECO:0000256" key="3">
    <source>
        <dbReference type="ARBA" id="ARBA00062507"/>
    </source>
</evidence>
<proteinExistence type="inferred from homology"/>
<dbReference type="SMART" id="SM00753">
    <property type="entry name" value="PAM"/>
    <property type="match status" value="1"/>
</dbReference>
<dbReference type="AlphaFoldDB" id="A0A2A2J890"/>
<dbReference type="SUPFAM" id="SSF46785">
    <property type="entry name" value="Winged helix' DNA-binding domain"/>
    <property type="match status" value="1"/>
</dbReference>
<dbReference type="InterPro" id="IPR050871">
    <property type="entry name" value="26S_Proteasome/COP9_Components"/>
</dbReference>
<dbReference type="PANTHER" id="PTHR10678">
    <property type="entry name" value="26S PROTEASOME NON-ATPASE REGULATORY SUBUNIT 11/COP9 SIGNALOSOME COMPLEX SUBUNIT 2"/>
    <property type="match status" value="1"/>
</dbReference>
<comment type="caution">
    <text evidence="5">The sequence shown here is derived from an EMBL/GenBank/DDBJ whole genome shotgun (WGS) entry which is preliminary data.</text>
</comment>
<comment type="subunit">
    <text evidence="3">Component of the lid subcomplex of the 19S proteasome regulatory particle complex (also named PA700 complex). The 26S proteasome consists of a 20S proteasome core and two 19S regulatory subunits.</text>
</comment>
<dbReference type="GO" id="GO:0000502">
    <property type="term" value="C:proteasome complex"/>
    <property type="evidence" value="ECO:0007669"/>
    <property type="project" value="UniProtKB-KW"/>
</dbReference>
<evidence type="ECO:0000259" key="4">
    <source>
        <dbReference type="PROSITE" id="PS50250"/>
    </source>
</evidence>
<dbReference type="FunFam" id="1.25.40.570:FF:000016">
    <property type="entry name" value="26S proteasome regulatory subunit"/>
    <property type="match status" value="1"/>
</dbReference>
<sequence>MSGGTVMDHMQSLPHQNDQNVIRHLQNLVKSAASGDADIKMKEEQIMELGNILAQNKQTEELRKMIEQTRPFLLSLGKAKASKLVRDLVELCLEIEGQDGDVKVELVKESIQWATEQSRNYLRQTLQSRLVRLYNDLKRYTLALPLAADLIKELKKVEDKEILMEVELEESKAFYNLGNLGRARASLTGARTTANAIYVAPKVQAALDLQAGILHAADEKDFKTAFSYFYEAFEAYTTSDEKTLALKSLKYMLLCKVMLDSPDEVNALLAGKLALKYSGSDLEAMRAVASAAKKRSLADFKAAFGHYPQELQMDPVVKKHFHSLSERMLEKDLCRLIEPYSYVQIDHIAKNIGIDRTLVEKKLAQMILDHKFSGVLHQGDGMLIVFDVAPLDATYDSALDTIHALGEVVDALYHRAAQLR</sequence>
<dbReference type="OrthoDB" id="1418352at2759"/>